<evidence type="ECO:0000313" key="2">
    <source>
        <dbReference type="Proteomes" id="UP000017559"/>
    </source>
</evidence>
<keyword evidence="2" id="KW-1185">Reference proteome</keyword>
<dbReference type="EMBL" id="AWSO01000807">
    <property type="protein sequence ID" value="ESK87327.1"/>
    <property type="molecule type" value="Genomic_DNA"/>
</dbReference>
<evidence type="ECO:0000313" key="1">
    <source>
        <dbReference type="EMBL" id="ESK87327.1"/>
    </source>
</evidence>
<comment type="caution">
    <text evidence="1">The sequence shown here is derived from an EMBL/GenBank/DDBJ whole genome shotgun (WGS) entry which is preliminary data.</text>
</comment>
<sequence length="73" mass="8281">MLGAGARCASVQIRTPPHPLWRLDVLLLQYQRQELTGRILQVPYHLKREDLCSPVYSPLKPPSNPIVFSSSLQ</sequence>
<name>V2X0H8_MONRO</name>
<organism evidence="1 2">
    <name type="scientific">Moniliophthora roreri (strain MCA 2997)</name>
    <name type="common">Cocoa frosty pod rot fungus</name>
    <name type="synonym">Crinipellis roreri</name>
    <dbReference type="NCBI Taxonomy" id="1381753"/>
    <lineage>
        <taxon>Eukaryota</taxon>
        <taxon>Fungi</taxon>
        <taxon>Dikarya</taxon>
        <taxon>Basidiomycota</taxon>
        <taxon>Agaricomycotina</taxon>
        <taxon>Agaricomycetes</taxon>
        <taxon>Agaricomycetidae</taxon>
        <taxon>Agaricales</taxon>
        <taxon>Marasmiineae</taxon>
        <taxon>Marasmiaceae</taxon>
        <taxon>Moniliophthora</taxon>
    </lineage>
</organism>
<reference evidence="1 2" key="1">
    <citation type="journal article" date="2014" name="BMC Genomics">
        <title>Genome and secretome analysis of the hemibiotrophic fungal pathogen, Moniliophthora roreri, which causes frosty pod rot disease of cacao: mechanisms of the biotrophic and necrotrophic phases.</title>
        <authorList>
            <person name="Meinhardt L.W."/>
            <person name="Costa G.G.L."/>
            <person name="Thomazella D.P.T."/>
            <person name="Teixeira P.J.P.L."/>
            <person name="Carazzolle M.F."/>
            <person name="Schuster S.C."/>
            <person name="Carlson J.E."/>
            <person name="Guiltinan M.J."/>
            <person name="Mieczkowski P."/>
            <person name="Farmer A."/>
            <person name="Ramaraj T."/>
            <person name="Crozier J."/>
            <person name="Davis R.E."/>
            <person name="Shao J."/>
            <person name="Melnick R.L."/>
            <person name="Pereira G.A.G."/>
            <person name="Bailey B.A."/>
        </authorList>
    </citation>
    <scope>NUCLEOTIDE SEQUENCE [LARGE SCALE GENOMIC DNA]</scope>
    <source>
        <strain evidence="1 2">MCA 2997</strain>
    </source>
</reference>
<dbReference type="AlphaFoldDB" id="V2X0H8"/>
<accession>V2X0H8</accession>
<protein>
    <submittedName>
        <fullName evidence="1">Uncharacterized protein</fullName>
    </submittedName>
</protein>
<gene>
    <name evidence="1" type="ORF">Moror_5736</name>
</gene>
<dbReference type="KEGG" id="mrr:Moror_5736"/>
<dbReference type="Proteomes" id="UP000017559">
    <property type="component" value="Unassembled WGS sequence"/>
</dbReference>
<dbReference type="HOGENOM" id="CLU_2705363_0_0_1"/>
<proteinExistence type="predicted"/>